<reference evidence="2" key="1">
    <citation type="journal article" date="2019" name="Int. J. Syst. Evol. Microbiol.">
        <title>The Global Catalogue of Microorganisms (GCM) 10K type strain sequencing project: providing services to taxonomists for standard genome sequencing and annotation.</title>
        <authorList>
            <consortium name="The Broad Institute Genomics Platform"/>
            <consortium name="The Broad Institute Genome Sequencing Center for Infectious Disease"/>
            <person name="Wu L."/>
            <person name="Ma J."/>
        </authorList>
    </citation>
    <scope>NUCLEOTIDE SEQUENCE [LARGE SCALE GENOMIC DNA]</scope>
    <source>
        <strain evidence="2">JCM 31202</strain>
    </source>
</reference>
<evidence type="ECO:0000313" key="2">
    <source>
        <dbReference type="Proteomes" id="UP001596972"/>
    </source>
</evidence>
<protein>
    <submittedName>
        <fullName evidence="1">Uncharacterized protein</fullName>
    </submittedName>
</protein>
<evidence type="ECO:0000313" key="1">
    <source>
        <dbReference type="EMBL" id="MFD0902195.1"/>
    </source>
</evidence>
<proteinExistence type="predicted"/>
<dbReference type="Proteomes" id="UP001596972">
    <property type="component" value="Unassembled WGS sequence"/>
</dbReference>
<gene>
    <name evidence="1" type="ORF">ACFQ11_17480</name>
</gene>
<sequence length="125" mass="13907">MGRVRPLGVRGEWRGPNWTTRRNRAAVVRHLDLLAVALKPKGYRCIKLYRADQFPVPLSLLWVFACGTDNAVGVAVGVRAIPGNAWGYYEATRGRHGYLSPCGDSKTAAEQVDSILKHRMFPGSW</sequence>
<accession>A0ABW3ERC9</accession>
<organism evidence="1 2">
    <name type="scientific">Actinomadura sediminis</name>
    <dbReference type="NCBI Taxonomy" id="1038904"/>
    <lineage>
        <taxon>Bacteria</taxon>
        <taxon>Bacillati</taxon>
        <taxon>Actinomycetota</taxon>
        <taxon>Actinomycetes</taxon>
        <taxon>Streptosporangiales</taxon>
        <taxon>Thermomonosporaceae</taxon>
        <taxon>Actinomadura</taxon>
    </lineage>
</organism>
<dbReference type="EMBL" id="JBHTJA010000032">
    <property type="protein sequence ID" value="MFD0902195.1"/>
    <property type="molecule type" value="Genomic_DNA"/>
</dbReference>
<comment type="caution">
    <text evidence="1">The sequence shown here is derived from an EMBL/GenBank/DDBJ whole genome shotgun (WGS) entry which is preliminary data.</text>
</comment>
<dbReference type="RefSeq" id="WP_378299750.1">
    <property type="nucleotide sequence ID" value="NZ_JBHTJA010000032.1"/>
</dbReference>
<keyword evidence="2" id="KW-1185">Reference proteome</keyword>
<name>A0ABW3ERC9_9ACTN</name>